<gene>
    <name evidence="5" type="ORF">SDC9_112660</name>
</gene>
<dbReference type="Gene3D" id="3.40.1080.10">
    <property type="entry name" value="Glutaconate Coenzyme A-transferase"/>
    <property type="match status" value="1"/>
</dbReference>
<evidence type="ECO:0000259" key="3">
    <source>
        <dbReference type="Pfam" id="PF02550"/>
    </source>
</evidence>
<dbReference type="PANTHER" id="PTHR21432">
    <property type="entry name" value="ACETYL-COA HYDROLASE-RELATED"/>
    <property type="match status" value="1"/>
</dbReference>
<dbReference type="InterPro" id="IPR038460">
    <property type="entry name" value="AcetylCoA_hyd_C_sf"/>
</dbReference>
<organism evidence="5">
    <name type="scientific">bioreactor metagenome</name>
    <dbReference type="NCBI Taxonomy" id="1076179"/>
    <lineage>
        <taxon>unclassified sequences</taxon>
        <taxon>metagenomes</taxon>
        <taxon>ecological metagenomes</taxon>
    </lineage>
</organism>
<dbReference type="GO" id="GO:0008775">
    <property type="term" value="F:acetate CoA-transferase activity"/>
    <property type="evidence" value="ECO:0007669"/>
    <property type="project" value="InterPro"/>
</dbReference>
<dbReference type="EMBL" id="VSSQ01020699">
    <property type="protein sequence ID" value="MPM65759.1"/>
    <property type="molecule type" value="Genomic_DNA"/>
</dbReference>
<dbReference type="PANTHER" id="PTHR21432:SF20">
    <property type="entry name" value="ACETYL-COA HYDROLASE"/>
    <property type="match status" value="1"/>
</dbReference>
<evidence type="ECO:0000256" key="2">
    <source>
        <dbReference type="ARBA" id="ARBA00022679"/>
    </source>
</evidence>
<dbReference type="AlphaFoldDB" id="A0A645BJV8"/>
<sequence>MTNWKTDYSKKMRTLDEILKLIPSDCSMITSHDAAEPRAFLAAMAAHKNAYKNVNIFMTHALEEAPYCAPGTEGHFHLSTCFAGAETRRAVNMRRADFITGFYSERPRLIGTTIPVDIAVLSLSAPDKHGYCSFGVTVDYQMKLARTARLVIGIINRYMPRTLGHEHIHISDLDYVLELDEPLTQSPSSPAGDVELAIGRHCAALINDGDTLQLGFGKIPDAVLMSLGDKHDLGIHSEMFSDGVVDMVEAGVITNRKKTLDPGLTVATFLLGTDKLYSFVDDNPRVAMRPVDYTNDPRIIAQQDNIVAINSCLQIDLYGQVCAEMVRGEQYSGVGGQLDFLRGASMARNGCAILAMPSTAQGGRLSRIVVHLDDNSVVTTTRNDVDYIITEYGVAKLRGKTLKRRAAELIAIAHPNFRDELSRQAAECF</sequence>
<proteinExistence type="inferred from homology"/>
<dbReference type="InterPro" id="IPR026888">
    <property type="entry name" value="AcetylCoA_hyd_C"/>
</dbReference>
<feature type="domain" description="Acetyl-CoA hydrolase/transferase N-terminal" evidence="3">
    <location>
        <begin position="64"/>
        <end position="181"/>
    </location>
</feature>
<keyword evidence="2 5" id="KW-0808">Transferase</keyword>
<dbReference type="Pfam" id="PF02550">
    <property type="entry name" value="AcetylCoA_hydro"/>
    <property type="match status" value="1"/>
</dbReference>
<reference evidence="5" key="1">
    <citation type="submission" date="2019-08" db="EMBL/GenBank/DDBJ databases">
        <authorList>
            <person name="Kucharzyk K."/>
            <person name="Murdoch R.W."/>
            <person name="Higgins S."/>
            <person name="Loffler F."/>
        </authorList>
    </citation>
    <scope>NUCLEOTIDE SEQUENCE</scope>
</reference>
<dbReference type="InterPro" id="IPR037171">
    <property type="entry name" value="NagB/RpiA_transferase-like"/>
</dbReference>
<dbReference type="EC" id="2.8.3.-" evidence="5"/>
<dbReference type="InterPro" id="IPR046433">
    <property type="entry name" value="ActCoA_hydro"/>
</dbReference>
<evidence type="ECO:0000259" key="4">
    <source>
        <dbReference type="Pfam" id="PF13336"/>
    </source>
</evidence>
<comment type="similarity">
    <text evidence="1">Belongs to the acetyl-CoA hydrolase/transferase family.</text>
</comment>
<name>A0A645BJV8_9ZZZZ</name>
<accession>A0A645BJV8</accession>
<dbReference type="Gene3D" id="3.30.750.70">
    <property type="entry name" value="4-hydroxybutyrate coenzyme like domains"/>
    <property type="match status" value="1"/>
</dbReference>
<dbReference type="GO" id="GO:0006083">
    <property type="term" value="P:acetate metabolic process"/>
    <property type="evidence" value="ECO:0007669"/>
    <property type="project" value="InterPro"/>
</dbReference>
<feature type="domain" description="Acetyl-CoA hydrolase/transferase C-terminal" evidence="4">
    <location>
        <begin position="272"/>
        <end position="425"/>
    </location>
</feature>
<dbReference type="Pfam" id="PF13336">
    <property type="entry name" value="AcetylCoA_hyd_C"/>
    <property type="match status" value="1"/>
</dbReference>
<dbReference type="InterPro" id="IPR003702">
    <property type="entry name" value="ActCoA_hydro_N"/>
</dbReference>
<dbReference type="SUPFAM" id="SSF100950">
    <property type="entry name" value="NagB/RpiA/CoA transferase-like"/>
    <property type="match status" value="2"/>
</dbReference>
<dbReference type="Gene3D" id="3.40.1080.20">
    <property type="entry name" value="Acetyl-CoA hydrolase/transferase C-terminal domain"/>
    <property type="match status" value="1"/>
</dbReference>
<evidence type="ECO:0000313" key="5">
    <source>
        <dbReference type="EMBL" id="MPM65759.1"/>
    </source>
</evidence>
<protein>
    <submittedName>
        <fullName evidence="5">Butanoate coenzyme A-transferase</fullName>
        <ecNumber evidence="5">2.8.3.-</ecNumber>
    </submittedName>
</protein>
<comment type="caution">
    <text evidence="5">The sequence shown here is derived from an EMBL/GenBank/DDBJ whole genome shotgun (WGS) entry which is preliminary data.</text>
</comment>
<evidence type="ECO:0000256" key="1">
    <source>
        <dbReference type="ARBA" id="ARBA00009632"/>
    </source>
</evidence>